<feature type="transmembrane region" description="Helical" evidence="8">
    <location>
        <begin position="246"/>
        <end position="264"/>
    </location>
</feature>
<dbReference type="AlphaFoldDB" id="B8GDR0"/>
<evidence type="ECO:0000256" key="3">
    <source>
        <dbReference type="ARBA" id="ARBA00022692"/>
    </source>
</evidence>
<evidence type="ECO:0000256" key="8">
    <source>
        <dbReference type="SAM" id="Phobius"/>
    </source>
</evidence>
<evidence type="ECO:0000256" key="1">
    <source>
        <dbReference type="ARBA" id="ARBA00004141"/>
    </source>
</evidence>
<dbReference type="SUPFAM" id="SSF118215">
    <property type="entry name" value="Proton glutamate symport protein"/>
    <property type="match status" value="2"/>
</dbReference>
<keyword evidence="6 8" id="KW-0472">Membrane</keyword>
<feature type="domain" description="Solute-binding protein family 3/N-terminal" evidence="9">
    <location>
        <begin position="519"/>
        <end position="744"/>
    </location>
</feature>
<sequence precursor="true">MRLRSLNLTIWILLGFILGALAGLFFGDLCSVLKPFSDAFIKIWQITILPSVVLSLIVGIGSLKRDSARAIAVKAGLVLLLFWAIGVGIFFSFQWAFPPREAASFFSAQDLTETVGFNIIDQFIPSNPFQSLSEGIIPATVLFCLFLGFALMMDDGSGPILSSLRILLGALTRMTSILSRTFPIGVFVITASTAGTMTFEGFLDLQVYLVSLAAATVLLGLVVLPLLITCFTTFRYRDILAASSRAVVLAFSTGSEFITLPLIIEGVRKLFEGPSGIPVSSGAGGNADRPDDLPQEDWTGEMQEQAPDWRDVRSYSEILVPVAYTFPLLGGITPFLFILFVAWLYQSPSDLMQQVQLIAVGIPTFFGSSKLSVVSLLNLMHLPADAYNLYISMGILRQCFVAALSCMSIFSFSTISIALITNRGRMRWRRMIPSVVLILLLTFIMIGGLKMGFALLLANTYHGNDQISQMDLPLDLNGARVDVGINTTVYSRVEDVPPLGPYDLGGGGEDVKQIRERGVLRVGYNSNNIPFVFFNGKGDLVGYDVQMAYDLARFVNVTRVEFVPITGATLADSLNSGYCDIVMSSVAVTPERLDEMKFTDSYVTVHMSFVVPDEQKAEFSKLENVKKMKGLRVAVFNNTALVKVAAQMLPGATIVPIDSEEEFFVEKKADALITTAEEGYTMTMQYPFYDVAIIEPNDSYQMMYGYAVAQNSSDTYLMSLNYWLKMEKDYGNLNEKYNYWILGKDAGLTEPRWSVVRNVLHWET</sequence>
<dbReference type="HOGENOM" id="CLU_381677_0_0_2"/>
<dbReference type="InterPro" id="IPR001638">
    <property type="entry name" value="Solute-binding_3/MltF_N"/>
</dbReference>
<keyword evidence="5 8" id="KW-1133">Transmembrane helix</keyword>
<evidence type="ECO:0000259" key="9">
    <source>
        <dbReference type="SMART" id="SM00062"/>
    </source>
</evidence>
<feature type="transmembrane region" description="Helical" evidence="8">
    <location>
        <begin position="43"/>
        <end position="63"/>
    </location>
</feature>
<evidence type="ECO:0000256" key="6">
    <source>
        <dbReference type="ARBA" id="ARBA00023136"/>
    </source>
</evidence>
<evidence type="ECO:0000313" key="10">
    <source>
        <dbReference type="EMBL" id="ACL17411.1"/>
    </source>
</evidence>
<feature type="transmembrane region" description="Helical" evidence="8">
    <location>
        <begin position="357"/>
        <end position="380"/>
    </location>
</feature>
<dbReference type="eggNOG" id="arCOG01799">
    <property type="taxonomic scope" value="Archaea"/>
</dbReference>
<dbReference type="PANTHER" id="PTHR35936">
    <property type="entry name" value="MEMBRANE-BOUND LYTIC MUREIN TRANSGLYCOSYLASE F"/>
    <property type="match status" value="1"/>
</dbReference>
<dbReference type="GeneID" id="7271593"/>
<dbReference type="RefSeq" id="WP_012618730.1">
    <property type="nucleotide sequence ID" value="NC_011832.1"/>
</dbReference>
<dbReference type="STRING" id="521011.Mpal_2113"/>
<dbReference type="eggNOG" id="arCOG04335">
    <property type="taxonomic scope" value="Archaea"/>
</dbReference>
<keyword evidence="11" id="KW-1185">Reference proteome</keyword>
<gene>
    <name evidence="10" type="ordered locus">Mpal_2113</name>
</gene>
<organism evidence="10 11">
    <name type="scientific">Methanosphaerula palustris (strain ATCC BAA-1556 / DSM 19958 / E1-9c)</name>
    <dbReference type="NCBI Taxonomy" id="521011"/>
    <lineage>
        <taxon>Archaea</taxon>
        <taxon>Methanobacteriati</taxon>
        <taxon>Methanobacteriota</taxon>
        <taxon>Stenosarchaea group</taxon>
        <taxon>Methanomicrobia</taxon>
        <taxon>Methanomicrobiales</taxon>
        <taxon>Methanoregulaceae</taxon>
        <taxon>Methanosphaerula</taxon>
    </lineage>
</organism>
<keyword evidence="4" id="KW-0732">Signal</keyword>
<feature type="transmembrane region" description="Helical" evidence="8">
    <location>
        <begin position="400"/>
        <end position="420"/>
    </location>
</feature>
<evidence type="ECO:0000313" key="11">
    <source>
        <dbReference type="Proteomes" id="UP000002457"/>
    </source>
</evidence>
<dbReference type="Proteomes" id="UP000002457">
    <property type="component" value="Chromosome"/>
</dbReference>
<evidence type="ECO:0000256" key="5">
    <source>
        <dbReference type="ARBA" id="ARBA00022989"/>
    </source>
</evidence>
<dbReference type="EMBL" id="CP001338">
    <property type="protein sequence ID" value="ACL17411.1"/>
    <property type="molecule type" value="Genomic_DNA"/>
</dbReference>
<keyword evidence="2" id="KW-0813">Transport</keyword>
<dbReference type="SMART" id="SM00062">
    <property type="entry name" value="PBPb"/>
    <property type="match status" value="1"/>
</dbReference>
<reference evidence="10 11" key="1">
    <citation type="journal article" date="2015" name="Genome Announc.">
        <title>Complete Genome Sequence of Methanosphaerula palustris E1-9CT, a Hydrogenotrophic Methanogen Isolated from a Minerotrophic Fen Peatland.</title>
        <authorList>
            <person name="Cadillo-Quiroz H."/>
            <person name="Browne P."/>
            <person name="Kyrpides N."/>
            <person name="Woyke T."/>
            <person name="Goodwin L."/>
            <person name="Detter C."/>
            <person name="Yavitt J.B."/>
            <person name="Zinder S.H."/>
        </authorList>
    </citation>
    <scope>NUCLEOTIDE SEQUENCE [LARGE SCALE GENOMIC DNA]</scope>
    <source>
        <strain evidence="11">ATCC BAA-1556 / DSM 19958 / E1-9c</strain>
    </source>
</reference>
<feature type="transmembrane region" description="Helical" evidence="8">
    <location>
        <begin position="207"/>
        <end position="234"/>
    </location>
</feature>
<dbReference type="Gene3D" id="3.40.190.10">
    <property type="entry name" value="Periplasmic binding protein-like II"/>
    <property type="match status" value="2"/>
</dbReference>
<dbReference type="GO" id="GO:0015293">
    <property type="term" value="F:symporter activity"/>
    <property type="evidence" value="ECO:0007669"/>
    <property type="project" value="InterPro"/>
</dbReference>
<feature type="transmembrane region" description="Helical" evidence="8">
    <location>
        <begin position="135"/>
        <end position="153"/>
    </location>
</feature>
<dbReference type="Gene3D" id="1.10.3860.10">
    <property type="entry name" value="Sodium:dicarboxylate symporter"/>
    <property type="match status" value="1"/>
</dbReference>
<evidence type="ECO:0000256" key="2">
    <source>
        <dbReference type="ARBA" id="ARBA00022448"/>
    </source>
</evidence>
<dbReference type="InterPro" id="IPR036458">
    <property type="entry name" value="Na:dicarbo_symporter_sf"/>
</dbReference>
<dbReference type="PANTHER" id="PTHR35936:SF19">
    <property type="entry name" value="AMINO-ACID-BINDING PROTEIN YXEM-RELATED"/>
    <property type="match status" value="1"/>
</dbReference>
<protein>
    <submittedName>
        <fullName evidence="10">Extracellular solute-binding protein family 3</fullName>
    </submittedName>
</protein>
<feature type="transmembrane region" description="Helical" evidence="8">
    <location>
        <begin position="318"/>
        <end position="345"/>
    </location>
</feature>
<dbReference type="InterPro" id="IPR001991">
    <property type="entry name" value="Na-dicarboxylate_symporter"/>
</dbReference>
<evidence type="ECO:0000256" key="7">
    <source>
        <dbReference type="SAM" id="MobiDB-lite"/>
    </source>
</evidence>
<comment type="subcellular location">
    <subcellularLocation>
        <location evidence="1">Membrane</location>
        <topology evidence="1">Multi-pass membrane protein</topology>
    </subcellularLocation>
</comment>
<feature type="transmembrane region" description="Helical" evidence="8">
    <location>
        <begin position="75"/>
        <end position="97"/>
    </location>
</feature>
<dbReference type="GO" id="GO:0016020">
    <property type="term" value="C:membrane"/>
    <property type="evidence" value="ECO:0007669"/>
    <property type="project" value="UniProtKB-SubCell"/>
</dbReference>
<dbReference type="Pfam" id="PF00497">
    <property type="entry name" value="SBP_bac_3"/>
    <property type="match status" value="1"/>
</dbReference>
<dbReference type="SUPFAM" id="SSF53850">
    <property type="entry name" value="Periplasmic binding protein-like II"/>
    <property type="match status" value="1"/>
</dbReference>
<feature type="transmembrane region" description="Helical" evidence="8">
    <location>
        <begin position="174"/>
        <end position="195"/>
    </location>
</feature>
<dbReference type="OrthoDB" id="379646at2157"/>
<name>B8GDR0_METPE</name>
<proteinExistence type="predicted"/>
<dbReference type="PRINTS" id="PR00173">
    <property type="entry name" value="EDTRNSPORT"/>
</dbReference>
<evidence type="ECO:0000256" key="4">
    <source>
        <dbReference type="ARBA" id="ARBA00022729"/>
    </source>
</evidence>
<feature type="region of interest" description="Disordered" evidence="7">
    <location>
        <begin position="278"/>
        <end position="297"/>
    </location>
</feature>
<accession>B8GDR0</accession>
<dbReference type="CDD" id="cd13530">
    <property type="entry name" value="PBP2_peptides_like"/>
    <property type="match status" value="1"/>
</dbReference>
<dbReference type="Pfam" id="PF00375">
    <property type="entry name" value="SDF"/>
    <property type="match status" value="1"/>
</dbReference>
<feature type="transmembrane region" description="Helical" evidence="8">
    <location>
        <begin position="432"/>
        <end position="458"/>
    </location>
</feature>
<keyword evidence="3 8" id="KW-0812">Transmembrane</keyword>
<dbReference type="KEGG" id="mpl:Mpal_2113"/>